<proteinExistence type="predicted"/>
<sequence>MISQGRCLQQLPLADQRSEQVTSLQETSDRFSLEAKAVMPIGTQEGALARFIVGLARDRSVAPLTYRNWRHIPQERKDMMLATIWDLIYVEFA</sequence>
<dbReference type="EMBL" id="JABCRI010000019">
    <property type="protein sequence ID" value="KAF8389463.1"/>
    <property type="molecule type" value="Genomic_DNA"/>
</dbReference>
<reference evidence="1 2" key="1">
    <citation type="submission" date="2020-04" db="EMBL/GenBank/DDBJ databases">
        <title>Plant Genome Project.</title>
        <authorList>
            <person name="Zhang R.-G."/>
        </authorList>
    </citation>
    <scope>NUCLEOTIDE SEQUENCE [LARGE SCALE GENOMIC DNA]</scope>
    <source>
        <strain evidence="1">YNK0</strain>
        <tissue evidence="1">Leaf</tissue>
    </source>
</reference>
<dbReference type="AlphaFoldDB" id="A0A835D3Q2"/>
<accession>A0A835D3Q2</accession>
<evidence type="ECO:0000313" key="1">
    <source>
        <dbReference type="EMBL" id="KAF8389463.1"/>
    </source>
</evidence>
<dbReference type="OrthoDB" id="772075at2759"/>
<keyword evidence="2" id="KW-1185">Reference proteome</keyword>
<protein>
    <submittedName>
        <fullName evidence="1">Uncharacterized protein</fullName>
    </submittedName>
</protein>
<name>A0A835D3Q2_TETSI</name>
<gene>
    <name evidence="1" type="ORF">HHK36_026158</name>
</gene>
<comment type="caution">
    <text evidence="1">The sequence shown here is derived from an EMBL/GenBank/DDBJ whole genome shotgun (WGS) entry which is preliminary data.</text>
</comment>
<evidence type="ECO:0000313" key="2">
    <source>
        <dbReference type="Proteomes" id="UP000655225"/>
    </source>
</evidence>
<dbReference type="Proteomes" id="UP000655225">
    <property type="component" value="Unassembled WGS sequence"/>
</dbReference>
<organism evidence="1 2">
    <name type="scientific">Tetracentron sinense</name>
    <name type="common">Spur-leaf</name>
    <dbReference type="NCBI Taxonomy" id="13715"/>
    <lineage>
        <taxon>Eukaryota</taxon>
        <taxon>Viridiplantae</taxon>
        <taxon>Streptophyta</taxon>
        <taxon>Embryophyta</taxon>
        <taxon>Tracheophyta</taxon>
        <taxon>Spermatophyta</taxon>
        <taxon>Magnoliopsida</taxon>
        <taxon>Trochodendrales</taxon>
        <taxon>Trochodendraceae</taxon>
        <taxon>Tetracentron</taxon>
    </lineage>
</organism>